<proteinExistence type="predicted"/>
<feature type="compositionally biased region" description="Basic and acidic residues" evidence="1">
    <location>
        <begin position="1"/>
        <end position="10"/>
    </location>
</feature>
<protein>
    <submittedName>
        <fullName evidence="2">Uncharacterized protein</fullName>
    </submittedName>
</protein>
<gene>
    <name evidence="2" type="ORF">RRG08_025564</name>
</gene>
<dbReference type="AlphaFoldDB" id="A0AAE1D696"/>
<feature type="region of interest" description="Disordered" evidence="1">
    <location>
        <begin position="101"/>
        <end position="173"/>
    </location>
</feature>
<dbReference type="EMBL" id="JAWDGP010005192">
    <property type="protein sequence ID" value="KAK3758867.1"/>
    <property type="molecule type" value="Genomic_DNA"/>
</dbReference>
<sequence>MTRKAPKEVRGGFNSQPSRSVREHQRPHSKPGGGAPPGHPNQIKNSQNPQADGLRLTFTTNKANQKLSASSLTTALEALPLIFLLGFTPLAFHTPVCSHKAAGTDADEMTRKAPKEVRGGFNSQPSRSVREHQRPHSKPGGGAPPGHPNVFKCFSNMQTPLPRLSKSAMTNQS</sequence>
<keyword evidence="3" id="KW-1185">Reference proteome</keyword>
<dbReference type="Proteomes" id="UP001283361">
    <property type="component" value="Unassembled WGS sequence"/>
</dbReference>
<accession>A0AAE1D696</accession>
<reference evidence="2" key="1">
    <citation type="journal article" date="2023" name="G3 (Bethesda)">
        <title>A reference genome for the long-term kleptoplast-retaining sea slug Elysia crispata morphotype clarki.</title>
        <authorList>
            <person name="Eastman K.E."/>
            <person name="Pendleton A.L."/>
            <person name="Shaikh M.A."/>
            <person name="Suttiyut T."/>
            <person name="Ogas R."/>
            <person name="Tomko P."/>
            <person name="Gavelis G."/>
            <person name="Widhalm J.R."/>
            <person name="Wisecaver J.H."/>
        </authorList>
    </citation>
    <scope>NUCLEOTIDE SEQUENCE</scope>
    <source>
        <strain evidence="2">ECLA1</strain>
    </source>
</reference>
<comment type="caution">
    <text evidence="2">The sequence shown here is derived from an EMBL/GenBank/DDBJ whole genome shotgun (WGS) entry which is preliminary data.</text>
</comment>
<evidence type="ECO:0000313" key="2">
    <source>
        <dbReference type="EMBL" id="KAK3758867.1"/>
    </source>
</evidence>
<feature type="region of interest" description="Disordered" evidence="1">
    <location>
        <begin position="1"/>
        <end position="49"/>
    </location>
</feature>
<organism evidence="2 3">
    <name type="scientific">Elysia crispata</name>
    <name type="common">lettuce slug</name>
    <dbReference type="NCBI Taxonomy" id="231223"/>
    <lineage>
        <taxon>Eukaryota</taxon>
        <taxon>Metazoa</taxon>
        <taxon>Spiralia</taxon>
        <taxon>Lophotrochozoa</taxon>
        <taxon>Mollusca</taxon>
        <taxon>Gastropoda</taxon>
        <taxon>Heterobranchia</taxon>
        <taxon>Euthyneura</taxon>
        <taxon>Panpulmonata</taxon>
        <taxon>Sacoglossa</taxon>
        <taxon>Placobranchoidea</taxon>
        <taxon>Plakobranchidae</taxon>
        <taxon>Elysia</taxon>
    </lineage>
</organism>
<evidence type="ECO:0000313" key="3">
    <source>
        <dbReference type="Proteomes" id="UP001283361"/>
    </source>
</evidence>
<feature type="compositionally biased region" description="Basic and acidic residues" evidence="1">
    <location>
        <begin position="108"/>
        <end position="118"/>
    </location>
</feature>
<evidence type="ECO:0000256" key="1">
    <source>
        <dbReference type="SAM" id="MobiDB-lite"/>
    </source>
</evidence>
<name>A0AAE1D696_9GAST</name>